<reference evidence="1 2" key="1">
    <citation type="submission" date="2019-04" db="EMBL/GenBank/DDBJ databases">
        <title>Bacillus caeni sp. nov., a bacterium isolated from mangrove sediment.</title>
        <authorList>
            <person name="Huang H."/>
            <person name="Mo K."/>
            <person name="Hu Y."/>
        </authorList>
    </citation>
    <scope>NUCLEOTIDE SEQUENCE [LARGE SCALE GENOMIC DNA]</scope>
    <source>
        <strain evidence="1 2">HB172195</strain>
    </source>
</reference>
<sequence length="142" mass="15947">MKYFRLFLILLVVAGCSNNKEVSDQVIFENGEHKKLENFITFIKDTRAGKAAALEIIINVSPNAITHHLKSDNETLTYEGAASKESVSCERIAVYDFAPTYVSYNVTGCEGKQEEIELLKTTRRELKEAEEKAGVSIELNKE</sequence>
<dbReference type="EMBL" id="SWLG01000007">
    <property type="protein sequence ID" value="TLS37149.1"/>
    <property type="molecule type" value="Genomic_DNA"/>
</dbReference>
<dbReference type="Proteomes" id="UP000308230">
    <property type="component" value="Unassembled WGS sequence"/>
</dbReference>
<name>A0A5R9F3R8_9BACL</name>
<keyword evidence="2" id="KW-1185">Reference proteome</keyword>
<protein>
    <recommendedName>
        <fullName evidence="3">Lipoprotein</fullName>
    </recommendedName>
</protein>
<evidence type="ECO:0000313" key="1">
    <source>
        <dbReference type="EMBL" id="TLS37149.1"/>
    </source>
</evidence>
<dbReference type="PROSITE" id="PS51257">
    <property type="entry name" value="PROKAR_LIPOPROTEIN"/>
    <property type="match status" value="1"/>
</dbReference>
<evidence type="ECO:0008006" key="3">
    <source>
        <dbReference type="Google" id="ProtNLM"/>
    </source>
</evidence>
<gene>
    <name evidence="1" type="ORF">FCL54_11515</name>
</gene>
<accession>A0A5R9F3R8</accession>
<dbReference type="RefSeq" id="WP_138126547.1">
    <property type="nucleotide sequence ID" value="NZ_SWLG01000007.1"/>
</dbReference>
<evidence type="ECO:0000313" key="2">
    <source>
        <dbReference type="Proteomes" id="UP000308230"/>
    </source>
</evidence>
<proteinExistence type="predicted"/>
<dbReference type="AlphaFoldDB" id="A0A5R9F3R8"/>
<organism evidence="1 2">
    <name type="scientific">Exobacillus caeni</name>
    <dbReference type="NCBI Taxonomy" id="2574798"/>
    <lineage>
        <taxon>Bacteria</taxon>
        <taxon>Bacillati</taxon>
        <taxon>Bacillota</taxon>
        <taxon>Bacilli</taxon>
        <taxon>Bacillales</taxon>
        <taxon>Guptibacillaceae</taxon>
        <taxon>Exobacillus</taxon>
    </lineage>
</organism>
<comment type="caution">
    <text evidence="1">The sequence shown here is derived from an EMBL/GenBank/DDBJ whole genome shotgun (WGS) entry which is preliminary data.</text>
</comment>